<dbReference type="Proteomes" id="UP001589844">
    <property type="component" value="Unassembled WGS sequence"/>
</dbReference>
<accession>A0ABV6IDF7</accession>
<proteinExistence type="predicted"/>
<gene>
    <name evidence="1" type="ORF">ACFFJH_04615</name>
</gene>
<evidence type="ECO:0000313" key="1">
    <source>
        <dbReference type="EMBL" id="MFC0349076.1"/>
    </source>
</evidence>
<name>A0ABV6IDF7_9BURK</name>
<organism evidence="1 2">
    <name type="scientific">Undibacterium danionis</name>
    <dbReference type="NCBI Taxonomy" id="1812100"/>
    <lineage>
        <taxon>Bacteria</taxon>
        <taxon>Pseudomonadati</taxon>
        <taxon>Pseudomonadota</taxon>
        <taxon>Betaproteobacteria</taxon>
        <taxon>Burkholderiales</taxon>
        <taxon>Oxalobacteraceae</taxon>
        <taxon>Undibacterium</taxon>
    </lineage>
</organism>
<reference evidence="1 2" key="1">
    <citation type="submission" date="2024-09" db="EMBL/GenBank/DDBJ databases">
        <authorList>
            <person name="Sun Q."/>
            <person name="Mori K."/>
        </authorList>
    </citation>
    <scope>NUCLEOTIDE SEQUENCE [LARGE SCALE GENOMIC DNA]</scope>
    <source>
        <strain evidence="1 2">CCM 8677</strain>
    </source>
</reference>
<keyword evidence="2" id="KW-1185">Reference proteome</keyword>
<sequence>MFLDHAKISATHSETEPDRIERLNRVYGYAIALADADGNTECITKLAKIHDHKGTLMVIWHAAPTEFERIYFVKAWKSKIGDESTSVEHALMLLDTNADAEEE</sequence>
<comment type="caution">
    <text evidence="1">The sequence shown here is derived from an EMBL/GenBank/DDBJ whole genome shotgun (WGS) entry which is preliminary data.</text>
</comment>
<protein>
    <submittedName>
        <fullName evidence="1">Uncharacterized protein</fullName>
    </submittedName>
</protein>
<dbReference type="RefSeq" id="WP_390210415.1">
    <property type="nucleotide sequence ID" value="NZ_JBHLXJ010000004.1"/>
</dbReference>
<evidence type="ECO:0000313" key="2">
    <source>
        <dbReference type="Proteomes" id="UP001589844"/>
    </source>
</evidence>
<dbReference type="EMBL" id="JBHLXJ010000004">
    <property type="protein sequence ID" value="MFC0349076.1"/>
    <property type="molecule type" value="Genomic_DNA"/>
</dbReference>